<dbReference type="InterPro" id="IPR006015">
    <property type="entry name" value="Universal_stress_UspA"/>
</dbReference>
<proteinExistence type="inferred from homology"/>
<dbReference type="SUPFAM" id="SSF52402">
    <property type="entry name" value="Adenine nucleotide alpha hydrolases-like"/>
    <property type="match status" value="2"/>
</dbReference>
<dbReference type="Proteomes" id="UP000239724">
    <property type="component" value="Unassembled WGS sequence"/>
</dbReference>
<evidence type="ECO:0000313" key="4">
    <source>
        <dbReference type="Proteomes" id="UP000239724"/>
    </source>
</evidence>
<dbReference type="CDD" id="cd00293">
    <property type="entry name" value="USP-like"/>
    <property type="match status" value="1"/>
</dbReference>
<reference evidence="3 4" key="1">
    <citation type="journal article" date="2018" name="Arch. Microbiol.">
        <title>New insights into the metabolic potential of the phototrophic purple bacterium Rhodopila globiformis DSM 161(T) from its draft genome sequence and evidence for a vanadium-dependent nitrogenase.</title>
        <authorList>
            <person name="Imhoff J.F."/>
            <person name="Rahn T."/>
            <person name="Kunzel S."/>
            <person name="Neulinger S.C."/>
        </authorList>
    </citation>
    <scope>NUCLEOTIDE SEQUENCE [LARGE SCALE GENOMIC DNA]</scope>
    <source>
        <strain evidence="3 4">DSM 161</strain>
    </source>
</reference>
<evidence type="ECO:0000256" key="1">
    <source>
        <dbReference type="ARBA" id="ARBA00008791"/>
    </source>
</evidence>
<comment type="similarity">
    <text evidence="1">Belongs to the universal stress protein A family.</text>
</comment>
<dbReference type="Gene3D" id="3.40.50.12370">
    <property type="match status" value="1"/>
</dbReference>
<organism evidence="3 4">
    <name type="scientific">Rhodopila globiformis</name>
    <name type="common">Rhodopseudomonas globiformis</name>
    <dbReference type="NCBI Taxonomy" id="1071"/>
    <lineage>
        <taxon>Bacteria</taxon>
        <taxon>Pseudomonadati</taxon>
        <taxon>Pseudomonadota</taxon>
        <taxon>Alphaproteobacteria</taxon>
        <taxon>Acetobacterales</taxon>
        <taxon>Acetobacteraceae</taxon>
        <taxon>Rhodopila</taxon>
    </lineage>
</organism>
<accession>A0A2S6N378</accession>
<keyword evidence="4" id="KW-1185">Reference proteome</keyword>
<gene>
    <name evidence="3" type="ORF">CCS01_22810</name>
</gene>
<dbReference type="PANTHER" id="PTHR46268:SF15">
    <property type="entry name" value="UNIVERSAL STRESS PROTEIN HP_0031"/>
    <property type="match status" value="1"/>
</dbReference>
<dbReference type="PANTHER" id="PTHR46268">
    <property type="entry name" value="STRESS RESPONSE PROTEIN NHAX"/>
    <property type="match status" value="1"/>
</dbReference>
<evidence type="ECO:0000313" key="3">
    <source>
        <dbReference type="EMBL" id="PPQ29068.1"/>
    </source>
</evidence>
<dbReference type="OrthoDB" id="9804721at2"/>
<dbReference type="Pfam" id="PF00582">
    <property type="entry name" value="Usp"/>
    <property type="match status" value="1"/>
</dbReference>
<sequence length="369" mass="40533">MIRQPERSDGVCMFRGRKRRFRQGPDRLQQESCRRRRTVEPDILQRLSTLLCRCSRLVLLVANESRSYRAEGDMPARIVASAREDWMPLKSLLVHLDPTGHSLQRLQAAVAMAARHHARLTGLYVKDLSVAQLTQQRAAELGLYPADELNRVIGSFDTAIETAAATAREQFERATQAAGVQAEWLCEAGKADEIVPLRARSVDLCILGHWKPEMENLPYLPRLVEQVLFLSGRPTLIIPGTDGTTDPGRHVLVGWDGSRAAARAVHDALPIIAAAEHTTVLTVNATEGDGASGEDIVRHFNAHGATATTVCIQAETSDIGEAILRHAESIKADMIVAGCYGHSRLRELILGGVTRTLLRQITLPVLMSS</sequence>
<feature type="domain" description="UspA" evidence="2">
    <location>
        <begin position="249"/>
        <end position="367"/>
    </location>
</feature>
<dbReference type="RefSeq" id="WP_104521121.1">
    <property type="nucleotide sequence ID" value="NZ_NHRY01000234.1"/>
</dbReference>
<evidence type="ECO:0000259" key="2">
    <source>
        <dbReference type="Pfam" id="PF00582"/>
    </source>
</evidence>
<dbReference type="AlphaFoldDB" id="A0A2S6N378"/>
<dbReference type="InterPro" id="IPR006016">
    <property type="entry name" value="UspA"/>
</dbReference>
<comment type="caution">
    <text evidence="3">The sequence shown here is derived from an EMBL/GenBank/DDBJ whole genome shotgun (WGS) entry which is preliminary data.</text>
</comment>
<name>A0A2S6N378_RHOGL</name>
<dbReference type="EMBL" id="NHRY01000234">
    <property type="protein sequence ID" value="PPQ29068.1"/>
    <property type="molecule type" value="Genomic_DNA"/>
</dbReference>
<dbReference type="PRINTS" id="PR01438">
    <property type="entry name" value="UNVRSLSTRESS"/>
</dbReference>
<protein>
    <recommendedName>
        <fullName evidence="2">UspA domain-containing protein</fullName>
    </recommendedName>
</protein>